<dbReference type="OrthoDB" id="3285890at2759"/>
<dbReference type="Proteomes" id="UP000077266">
    <property type="component" value="Unassembled WGS sequence"/>
</dbReference>
<evidence type="ECO:0000313" key="2">
    <source>
        <dbReference type="EMBL" id="KZV92989.1"/>
    </source>
</evidence>
<evidence type="ECO:0000313" key="1">
    <source>
        <dbReference type="EMBL" id="KZV79264.1"/>
    </source>
</evidence>
<sequence>IRTSLPPGATGVPITVFGDKTQLTQYVGVGGNTAYPFYMTLSTIDGYVQRDVSNDVHVMFALLPIIDLRTAGFSKAVQRRLNSALVHKALRLVFASLRDAARSGMDLPDVSGNVYDGYPTLAVVGLDYPEQC</sequence>
<evidence type="ECO:0000313" key="3">
    <source>
        <dbReference type="Proteomes" id="UP000077266"/>
    </source>
</evidence>
<dbReference type="EMBL" id="KV425998">
    <property type="protein sequence ID" value="KZV92989.1"/>
    <property type="molecule type" value="Genomic_DNA"/>
</dbReference>
<gene>
    <name evidence="1" type="ORF">EXIGLDRAFT_569580</name>
    <name evidence="2" type="ORF">EXIGLDRAFT_587760</name>
</gene>
<dbReference type="AlphaFoldDB" id="A0A166AL24"/>
<name>A0A166AL24_EXIGL</name>
<reference evidence="2 3" key="1">
    <citation type="journal article" date="2016" name="Mol. Biol. Evol.">
        <title>Comparative Genomics of Early-Diverging Mushroom-Forming Fungi Provides Insights into the Origins of Lignocellulose Decay Capabilities.</title>
        <authorList>
            <person name="Nagy L.G."/>
            <person name="Riley R."/>
            <person name="Tritt A."/>
            <person name="Adam C."/>
            <person name="Daum C."/>
            <person name="Floudas D."/>
            <person name="Sun H."/>
            <person name="Yadav J.S."/>
            <person name="Pangilinan J."/>
            <person name="Larsson K.H."/>
            <person name="Matsuura K."/>
            <person name="Barry K."/>
            <person name="Labutti K."/>
            <person name="Kuo R."/>
            <person name="Ohm R.A."/>
            <person name="Bhattacharya S.S."/>
            <person name="Shirouzu T."/>
            <person name="Yoshinaga Y."/>
            <person name="Martin F.M."/>
            <person name="Grigoriev I.V."/>
            <person name="Hibbett D.S."/>
        </authorList>
    </citation>
    <scope>NUCLEOTIDE SEQUENCE [LARGE SCALE GENOMIC DNA]</scope>
    <source>
        <strain evidence="2 3">HHB12029</strain>
    </source>
</reference>
<accession>A0A166AL24</accession>
<organism evidence="2 3">
    <name type="scientific">Exidia glandulosa HHB12029</name>
    <dbReference type="NCBI Taxonomy" id="1314781"/>
    <lineage>
        <taxon>Eukaryota</taxon>
        <taxon>Fungi</taxon>
        <taxon>Dikarya</taxon>
        <taxon>Basidiomycota</taxon>
        <taxon>Agaricomycotina</taxon>
        <taxon>Agaricomycetes</taxon>
        <taxon>Auriculariales</taxon>
        <taxon>Exidiaceae</taxon>
        <taxon>Exidia</taxon>
    </lineage>
</organism>
<protein>
    <submittedName>
        <fullName evidence="2">Uncharacterized protein</fullName>
    </submittedName>
</protein>
<dbReference type="EMBL" id="KV426649">
    <property type="protein sequence ID" value="KZV79264.1"/>
    <property type="molecule type" value="Genomic_DNA"/>
</dbReference>
<keyword evidence="3" id="KW-1185">Reference proteome</keyword>
<feature type="non-terminal residue" evidence="2">
    <location>
        <position position="132"/>
    </location>
</feature>
<proteinExistence type="predicted"/>
<dbReference type="InterPro" id="IPR041078">
    <property type="entry name" value="Plavaka"/>
</dbReference>
<feature type="non-terminal residue" evidence="2">
    <location>
        <position position="1"/>
    </location>
</feature>
<dbReference type="Pfam" id="PF18759">
    <property type="entry name" value="Plavaka"/>
    <property type="match status" value="1"/>
</dbReference>